<evidence type="ECO:0000256" key="6">
    <source>
        <dbReference type="PIRNR" id="PIRNR039090"/>
    </source>
</evidence>
<dbReference type="RefSeq" id="WP_064597414.1">
    <property type="nucleotide sequence ID" value="NZ_CP134782.1"/>
</dbReference>
<accession>A0A1B7L3T4</accession>
<dbReference type="NCBIfam" id="TIGR00208">
    <property type="entry name" value="fliS"/>
    <property type="match status" value="1"/>
</dbReference>
<gene>
    <name evidence="7" type="ORF">A9B99_06370</name>
</gene>
<protein>
    <recommendedName>
        <fullName evidence="6">Flagellar secretion chaperone FliS</fullName>
    </recommendedName>
</protein>
<name>A0A1B7L3T4_9ENTR</name>
<reference evidence="8" key="1">
    <citation type="submission" date="2016-05" db="EMBL/GenBank/DDBJ databases">
        <authorList>
            <person name="Behera P."/>
            <person name="Vaishampayan P."/>
            <person name="Singh N."/>
            <person name="Raina V."/>
            <person name="Suar M."/>
            <person name="Pattnaik A."/>
            <person name="Rastogi G."/>
        </authorList>
    </citation>
    <scope>NUCLEOTIDE SEQUENCE [LARGE SCALE GENOMIC DNA]</scope>
    <source>
        <strain evidence="8">MP23</strain>
    </source>
</reference>
<keyword evidence="4 6" id="KW-1005">Bacterial flagellum biogenesis</keyword>
<keyword evidence="8" id="KW-1185">Reference proteome</keyword>
<dbReference type="InterPro" id="IPR036584">
    <property type="entry name" value="FliS_sf"/>
</dbReference>
<keyword evidence="5" id="KW-0143">Chaperone</keyword>
<evidence type="ECO:0000313" key="8">
    <source>
        <dbReference type="Proteomes" id="UP000078225"/>
    </source>
</evidence>
<comment type="similarity">
    <text evidence="2 6">Belongs to the FliS family.</text>
</comment>
<evidence type="ECO:0000256" key="4">
    <source>
        <dbReference type="ARBA" id="ARBA00022795"/>
    </source>
</evidence>
<dbReference type="GO" id="GO:0071973">
    <property type="term" value="P:bacterial-type flagellum-dependent cell motility"/>
    <property type="evidence" value="ECO:0007669"/>
    <property type="project" value="TreeGrafter"/>
</dbReference>
<dbReference type="EMBL" id="LYRP01000012">
    <property type="protein sequence ID" value="OAT76936.1"/>
    <property type="molecule type" value="Genomic_DNA"/>
</dbReference>
<dbReference type="GO" id="GO:0044780">
    <property type="term" value="P:bacterial-type flagellum assembly"/>
    <property type="evidence" value="ECO:0007669"/>
    <property type="project" value="InterPro"/>
</dbReference>
<dbReference type="SUPFAM" id="SSF101116">
    <property type="entry name" value="Flagellar export chaperone FliS"/>
    <property type="match status" value="1"/>
</dbReference>
<comment type="caution">
    <text evidence="7">The sequence shown here is derived from an EMBL/GenBank/DDBJ whole genome shotgun (WGS) entry which is preliminary data.</text>
</comment>
<dbReference type="AlphaFoldDB" id="A0A1B7L3T4"/>
<sequence length="131" mass="14902">MYHNTKDYSDHYQASDLAVQVASANPHQLVLMLFDGLLDELERTKSHIVARRFEHKAASVNKCIDILNALTSALDFDKGGDVAANLSRLYDYCVYRLYHSSHALSVEQVDEVTLILRQLQQGWQQMGLPHD</sequence>
<organism evidence="7 8">
    <name type="scientific">Mangrovibacter phragmitis</name>
    <dbReference type="NCBI Taxonomy" id="1691903"/>
    <lineage>
        <taxon>Bacteria</taxon>
        <taxon>Pseudomonadati</taxon>
        <taxon>Pseudomonadota</taxon>
        <taxon>Gammaproteobacteria</taxon>
        <taxon>Enterobacterales</taxon>
        <taxon>Enterobacteriaceae</taxon>
        <taxon>Mangrovibacter</taxon>
    </lineage>
</organism>
<dbReference type="CDD" id="cd16098">
    <property type="entry name" value="FliS"/>
    <property type="match status" value="1"/>
</dbReference>
<dbReference type="Pfam" id="PF02561">
    <property type="entry name" value="FliS"/>
    <property type="match status" value="1"/>
</dbReference>
<dbReference type="GO" id="GO:0005829">
    <property type="term" value="C:cytosol"/>
    <property type="evidence" value="ECO:0007669"/>
    <property type="project" value="UniProtKB-SubCell"/>
</dbReference>
<keyword evidence="7" id="KW-0969">Cilium</keyword>
<dbReference type="Proteomes" id="UP000078225">
    <property type="component" value="Unassembled WGS sequence"/>
</dbReference>
<evidence type="ECO:0000256" key="3">
    <source>
        <dbReference type="ARBA" id="ARBA00022490"/>
    </source>
</evidence>
<evidence type="ECO:0000256" key="2">
    <source>
        <dbReference type="ARBA" id="ARBA00008787"/>
    </source>
</evidence>
<dbReference type="PIRSF" id="PIRSF039090">
    <property type="entry name" value="Flis"/>
    <property type="match status" value="1"/>
</dbReference>
<evidence type="ECO:0000256" key="5">
    <source>
        <dbReference type="ARBA" id="ARBA00023186"/>
    </source>
</evidence>
<evidence type="ECO:0000256" key="1">
    <source>
        <dbReference type="ARBA" id="ARBA00004514"/>
    </source>
</evidence>
<proteinExistence type="inferred from homology"/>
<dbReference type="PANTHER" id="PTHR34773:SF1">
    <property type="entry name" value="FLAGELLAR SECRETION CHAPERONE FLIS"/>
    <property type="match status" value="1"/>
</dbReference>
<keyword evidence="7" id="KW-0282">Flagellum</keyword>
<dbReference type="Gene3D" id="1.20.120.340">
    <property type="entry name" value="Flagellar protein FliS"/>
    <property type="match status" value="1"/>
</dbReference>
<dbReference type="InterPro" id="IPR003713">
    <property type="entry name" value="FliS"/>
</dbReference>
<dbReference type="STRING" id="1691903.A9B99_06370"/>
<dbReference type="OrthoDB" id="9792010at2"/>
<keyword evidence="3 6" id="KW-0963">Cytoplasm</keyword>
<dbReference type="PANTHER" id="PTHR34773">
    <property type="entry name" value="FLAGELLAR SECRETION CHAPERONE FLIS"/>
    <property type="match status" value="1"/>
</dbReference>
<keyword evidence="7" id="KW-0966">Cell projection</keyword>
<comment type="subcellular location">
    <subcellularLocation>
        <location evidence="1 6">Cytoplasm</location>
        <location evidence="1 6">Cytosol</location>
    </subcellularLocation>
</comment>
<evidence type="ECO:0000313" key="7">
    <source>
        <dbReference type="EMBL" id="OAT76936.1"/>
    </source>
</evidence>